<feature type="compositionally biased region" description="Low complexity" evidence="1">
    <location>
        <begin position="72"/>
        <end position="86"/>
    </location>
</feature>
<reference evidence="2" key="1">
    <citation type="submission" date="2020-10" db="EMBL/GenBank/DDBJ databases">
        <authorList>
            <person name="Han B."/>
            <person name="Lu T."/>
            <person name="Zhao Q."/>
            <person name="Huang X."/>
            <person name="Zhao Y."/>
        </authorList>
    </citation>
    <scope>NUCLEOTIDE SEQUENCE</scope>
</reference>
<name>A0A811N237_9POAL</name>
<evidence type="ECO:0000313" key="3">
    <source>
        <dbReference type="Proteomes" id="UP000604825"/>
    </source>
</evidence>
<comment type="caution">
    <text evidence="2">The sequence shown here is derived from an EMBL/GenBank/DDBJ whole genome shotgun (WGS) entry which is preliminary data.</text>
</comment>
<feature type="region of interest" description="Disordered" evidence="1">
    <location>
        <begin position="59"/>
        <end position="103"/>
    </location>
</feature>
<feature type="region of interest" description="Disordered" evidence="1">
    <location>
        <begin position="1"/>
        <end position="30"/>
    </location>
</feature>
<sequence>MLLLFQAVDSSRPLSTEERQRPRADPTAPAAVVHHAEPHHHRDAAETVNGHVAVETTVEDDGSKTATHAEEGGAAAALSATTTTSARGKQLQGDGVGSRNAGRPAAAVQVLLRSRLARRFLAAGVVEGADSAARPSCGSGDVHNGCTPKPEH</sequence>
<evidence type="ECO:0000313" key="2">
    <source>
        <dbReference type="EMBL" id="CAD6214254.1"/>
    </source>
</evidence>
<feature type="region of interest" description="Disordered" evidence="1">
    <location>
        <begin position="129"/>
        <end position="152"/>
    </location>
</feature>
<feature type="compositionally biased region" description="Basic and acidic residues" evidence="1">
    <location>
        <begin position="61"/>
        <end position="71"/>
    </location>
</feature>
<accession>A0A811N237</accession>
<dbReference type="Proteomes" id="UP000604825">
    <property type="component" value="Unassembled WGS sequence"/>
</dbReference>
<dbReference type="EMBL" id="CAJGYO010000002">
    <property type="protein sequence ID" value="CAD6214254.1"/>
    <property type="molecule type" value="Genomic_DNA"/>
</dbReference>
<gene>
    <name evidence="2" type="ORF">NCGR_LOCUS9695</name>
</gene>
<keyword evidence="3" id="KW-1185">Reference proteome</keyword>
<dbReference type="AlphaFoldDB" id="A0A811N237"/>
<proteinExistence type="predicted"/>
<organism evidence="2 3">
    <name type="scientific">Miscanthus lutarioriparius</name>
    <dbReference type="NCBI Taxonomy" id="422564"/>
    <lineage>
        <taxon>Eukaryota</taxon>
        <taxon>Viridiplantae</taxon>
        <taxon>Streptophyta</taxon>
        <taxon>Embryophyta</taxon>
        <taxon>Tracheophyta</taxon>
        <taxon>Spermatophyta</taxon>
        <taxon>Magnoliopsida</taxon>
        <taxon>Liliopsida</taxon>
        <taxon>Poales</taxon>
        <taxon>Poaceae</taxon>
        <taxon>PACMAD clade</taxon>
        <taxon>Panicoideae</taxon>
        <taxon>Andropogonodae</taxon>
        <taxon>Andropogoneae</taxon>
        <taxon>Saccharinae</taxon>
        <taxon>Miscanthus</taxon>
    </lineage>
</organism>
<feature type="compositionally biased region" description="Basic and acidic residues" evidence="1">
    <location>
        <begin position="15"/>
        <end position="24"/>
    </location>
</feature>
<evidence type="ECO:0000256" key="1">
    <source>
        <dbReference type="SAM" id="MobiDB-lite"/>
    </source>
</evidence>
<protein>
    <submittedName>
        <fullName evidence="2">Uncharacterized protein</fullName>
    </submittedName>
</protein>